<dbReference type="RefSeq" id="WP_267130409.1">
    <property type="nucleotide sequence ID" value="NZ_BJOU01000014.1"/>
</dbReference>
<dbReference type="PANTHER" id="PTHR43201">
    <property type="entry name" value="ACYL-COA SYNTHETASE"/>
    <property type="match status" value="1"/>
</dbReference>
<dbReference type="GO" id="GO:0031956">
    <property type="term" value="F:medium-chain fatty acid-CoA ligase activity"/>
    <property type="evidence" value="ECO:0007669"/>
    <property type="project" value="TreeGrafter"/>
</dbReference>
<dbReference type="InterPro" id="IPR045851">
    <property type="entry name" value="AMP-bd_C_sf"/>
</dbReference>
<dbReference type="Gene3D" id="3.30.300.30">
    <property type="match status" value="1"/>
</dbReference>
<keyword evidence="2" id="KW-0436">Ligase</keyword>
<dbReference type="GO" id="GO:0006631">
    <property type="term" value="P:fatty acid metabolic process"/>
    <property type="evidence" value="ECO:0007669"/>
    <property type="project" value="TreeGrafter"/>
</dbReference>
<evidence type="ECO:0000313" key="5">
    <source>
        <dbReference type="EMBL" id="GED98972.1"/>
    </source>
</evidence>
<comment type="caution">
    <text evidence="5">The sequence shown here is derived from an EMBL/GenBank/DDBJ whole genome shotgun (WGS) entry which is preliminary data.</text>
</comment>
<evidence type="ECO:0000256" key="2">
    <source>
        <dbReference type="ARBA" id="ARBA00022598"/>
    </source>
</evidence>
<dbReference type="Proteomes" id="UP000444980">
    <property type="component" value="Unassembled WGS sequence"/>
</dbReference>
<dbReference type="SUPFAM" id="SSF56801">
    <property type="entry name" value="Acetyl-CoA synthetase-like"/>
    <property type="match status" value="1"/>
</dbReference>
<proteinExistence type="inferred from homology"/>
<dbReference type="AlphaFoldDB" id="A0A7I9V1B8"/>
<reference evidence="6" key="1">
    <citation type="submission" date="2019-06" db="EMBL/GenBank/DDBJ databases">
        <title>Gordonia isolated from sludge of a wastewater treatment plant.</title>
        <authorList>
            <person name="Tamura T."/>
            <person name="Aoyama K."/>
            <person name="Kang Y."/>
            <person name="Saito S."/>
            <person name="Akiyama N."/>
            <person name="Yazawa K."/>
            <person name="Gonoi T."/>
            <person name="Mikami Y."/>
        </authorList>
    </citation>
    <scope>NUCLEOTIDE SEQUENCE [LARGE SCALE GENOMIC DNA]</scope>
    <source>
        <strain evidence="6">NBRC 107697</strain>
    </source>
</reference>
<dbReference type="InterPro" id="IPR025110">
    <property type="entry name" value="AMP-bd_C"/>
</dbReference>
<feature type="domain" description="AMP-binding enzyme C-terminal" evidence="4">
    <location>
        <begin position="13"/>
        <end position="51"/>
    </location>
</feature>
<protein>
    <recommendedName>
        <fullName evidence="4">AMP-binding enzyme C-terminal domain-containing protein</fullName>
    </recommendedName>
</protein>
<dbReference type="EMBL" id="BJOU01000014">
    <property type="protein sequence ID" value="GED98972.1"/>
    <property type="molecule type" value="Genomic_DNA"/>
</dbReference>
<evidence type="ECO:0000256" key="3">
    <source>
        <dbReference type="SAM" id="MobiDB-lite"/>
    </source>
</evidence>
<dbReference type="PANTHER" id="PTHR43201:SF5">
    <property type="entry name" value="MEDIUM-CHAIN ACYL-COA LIGASE ACSF2, MITOCHONDRIAL"/>
    <property type="match status" value="1"/>
</dbReference>
<evidence type="ECO:0000259" key="4">
    <source>
        <dbReference type="Pfam" id="PF13193"/>
    </source>
</evidence>
<evidence type="ECO:0000256" key="1">
    <source>
        <dbReference type="ARBA" id="ARBA00006432"/>
    </source>
</evidence>
<feature type="compositionally biased region" description="Basic and acidic residues" evidence="3">
    <location>
        <begin position="51"/>
        <end position="61"/>
    </location>
</feature>
<keyword evidence="6" id="KW-1185">Reference proteome</keyword>
<accession>A0A7I9V1B8</accession>
<comment type="similarity">
    <text evidence="1">Belongs to the ATP-dependent AMP-binding enzyme family.</text>
</comment>
<name>A0A7I9V1B8_9ACTN</name>
<dbReference type="Pfam" id="PF13193">
    <property type="entry name" value="AMP-binding_C"/>
    <property type="match status" value="1"/>
</dbReference>
<gene>
    <name evidence="5" type="ORF">nbrc107697_30110</name>
</gene>
<sequence>MIVSGGENLYPQEVENLLAAHPDVADVAVIGVDDEEFGKRLRAFIVAAEGKQPHRGRDPRLRQGKSGALQGAA</sequence>
<evidence type="ECO:0000313" key="6">
    <source>
        <dbReference type="Proteomes" id="UP000444980"/>
    </source>
</evidence>
<feature type="region of interest" description="Disordered" evidence="3">
    <location>
        <begin position="51"/>
        <end position="73"/>
    </location>
</feature>
<organism evidence="5 6">
    <name type="scientific">Gordonia crocea</name>
    <dbReference type="NCBI Taxonomy" id="589162"/>
    <lineage>
        <taxon>Bacteria</taxon>
        <taxon>Bacillati</taxon>
        <taxon>Actinomycetota</taxon>
        <taxon>Actinomycetes</taxon>
        <taxon>Mycobacteriales</taxon>
        <taxon>Gordoniaceae</taxon>
        <taxon>Gordonia</taxon>
    </lineage>
</organism>